<comment type="similarity">
    <text evidence="5">Belongs to the peptidase S8 family.</text>
</comment>
<dbReference type="InterPro" id="IPR023828">
    <property type="entry name" value="Peptidase_S8_Ser-AS"/>
</dbReference>
<dbReference type="AlphaFoldDB" id="A0A090YX86"/>
<dbReference type="SUPFAM" id="SSF52743">
    <property type="entry name" value="Subtilisin-like"/>
    <property type="match status" value="1"/>
</dbReference>
<dbReference type="InterPro" id="IPR036852">
    <property type="entry name" value="Peptidase_S8/S53_dom_sf"/>
</dbReference>
<evidence type="ECO:0000313" key="9">
    <source>
        <dbReference type="Proteomes" id="UP000029389"/>
    </source>
</evidence>
<evidence type="ECO:0000256" key="1">
    <source>
        <dbReference type="ARBA" id="ARBA00022670"/>
    </source>
</evidence>
<reference evidence="8 10" key="2">
    <citation type="submission" date="2018-08" db="EMBL/GenBank/DDBJ databases">
        <title>Bacillus clarus sp. nov. strain PS00077A.</title>
        <authorList>
            <person name="Mendez Acevedo M."/>
            <person name="Carroll L."/>
            <person name="Mukherjee M."/>
            <person name="Wiedmann M."/>
            <person name="Kovac J."/>
        </authorList>
    </citation>
    <scope>NUCLEOTIDE SEQUENCE [LARGE SCALE GENOMIC DNA]</scope>
    <source>
        <strain evidence="8 10">PS00077A</strain>
    </source>
</reference>
<dbReference type="EMBL" id="QVOD01000015">
    <property type="protein sequence ID" value="RFT66359.1"/>
    <property type="molecule type" value="Genomic_DNA"/>
</dbReference>
<accession>A0A090YX86</accession>
<evidence type="ECO:0000259" key="6">
    <source>
        <dbReference type="Pfam" id="PF00082"/>
    </source>
</evidence>
<comment type="caution">
    <text evidence="7">The sequence shown here is derived from an EMBL/GenBank/DDBJ whole genome shotgun (WGS) entry which is preliminary data.</text>
</comment>
<dbReference type="PROSITE" id="PS00138">
    <property type="entry name" value="SUBTILASE_SER"/>
    <property type="match status" value="1"/>
</dbReference>
<evidence type="ECO:0000313" key="7">
    <source>
        <dbReference type="EMBL" id="KFN02977.1"/>
    </source>
</evidence>
<dbReference type="PROSITE" id="PS51892">
    <property type="entry name" value="SUBTILASE"/>
    <property type="match status" value="1"/>
</dbReference>
<proteinExistence type="inferred from homology"/>
<name>A0A090YX86_9BACI</name>
<evidence type="ECO:0000313" key="10">
    <source>
        <dbReference type="Proteomes" id="UP000264294"/>
    </source>
</evidence>
<gene>
    <name evidence="8" type="ORF">D0U04_14180</name>
    <name evidence="7" type="ORF">DJ93_5345</name>
</gene>
<evidence type="ECO:0000256" key="2">
    <source>
        <dbReference type="ARBA" id="ARBA00022801"/>
    </source>
</evidence>
<dbReference type="GO" id="GO:0004252">
    <property type="term" value="F:serine-type endopeptidase activity"/>
    <property type="evidence" value="ECO:0007669"/>
    <property type="project" value="UniProtKB-UniRule"/>
</dbReference>
<dbReference type="InterPro" id="IPR022398">
    <property type="entry name" value="Peptidase_S8_His-AS"/>
</dbReference>
<protein>
    <submittedName>
        <fullName evidence="8">Peptidase</fullName>
    </submittedName>
    <submittedName>
        <fullName evidence="7">Subtilase family protein</fullName>
    </submittedName>
</protein>
<dbReference type="PANTHER" id="PTHR42884:SF14">
    <property type="entry name" value="NEUROENDOCRINE CONVERTASE 1"/>
    <property type="match status" value="1"/>
</dbReference>
<keyword evidence="3 5" id="KW-0720">Serine protease</keyword>
<dbReference type="GO" id="GO:0016020">
    <property type="term" value="C:membrane"/>
    <property type="evidence" value="ECO:0007669"/>
    <property type="project" value="TreeGrafter"/>
</dbReference>
<dbReference type="Gene3D" id="3.40.50.200">
    <property type="entry name" value="Peptidase S8/S53 domain"/>
    <property type="match status" value="1"/>
</dbReference>
<dbReference type="InterPro" id="IPR000209">
    <property type="entry name" value="Peptidase_S8/S53_dom"/>
</dbReference>
<keyword evidence="2 5" id="KW-0378">Hydrolase</keyword>
<dbReference type="Proteomes" id="UP000029389">
    <property type="component" value="Unassembled WGS sequence"/>
</dbReference>
<feature type="active site" description="Charge relay system" evidence="4 5">
    <location>
        <position position="264"/>
    </location>
</feature>
<dbReference type="Pfam" id="PF00082">
    <property type="entry name" value="Peptidase_S8"/>
    <property type="match status" value="1"/>
</dbReference>
<reference evidence="7 9" key="1">
    <citation type="submission" date="2014-04" db="EMBL/GenBank/DDBJ databases">
        <authorList>
            <person name="Bishop-Lilly K.A."/>
            <person name="Broomall S.M."/>
            <person name="Chain P.S."/>
            <person name="Chertkov O."/>
            <person name="Coyne S.R."/>
            <person name="Daligault H.E."/>
            <person name="Davenport K.W."/>
            <person name="Erkkila T."/>
            <person name="Frey K.G."/>
            <person name="Gibbons H.S."/>
            <person name="Gu W."/>
            <person name="Jaissle J."/>
            <person name="Johnson S.L."/>
            <person name="Koroleva G.I."/>
            <person name="Ladner J.T."/>
            <person name="Lo C.-C."/>
            <person name="Minogue T.D."/>
            <person name="Munk C."/>
            <person name="Palacios G.F."/>
            <person name="Redden C.L."/>
            <person name="Rosenzweig C.N."/>
            <person name="Scholz M.B."/>
            <person name="Teshima H."/>
            <person name="Xu Y."/>
        </authorList>
    </citation>
    <scope>NUCLEOTIDE SEQUENCE [LARGE SCALE GENOMIC DNA]</scope>
    <source>
        <strain evidence="7 9">BHP</strain>
    </source>
</reference>
<evidence type="ECO:0000256" key="4">
    <source>
        <dbReference type="PIRSR" id="PIRSR615500-1"/>
    </source>
</evidence>
<dbReference type="PATRIC" id="fig|1405.8.peg.5511"/>
<dbReference type="PROSITE" id="PS00137">
    <property type="entry name" value="SUBTILASE_HIS"/>
    <property type="match status" value="1"/>
</dbReference>
<evidence type="ECO:0000256" key="5">
    <source>
        <dbReference type="PROSITE-ProRule" id="PRU01240"/>
    </source>
</evidence>
<dbReference type="Proteomes" id="UP000264294">
    <property type="component" value="Unassembled WGS sequence"/>
</dbReference>
<keyword evidence="1 5" id="KW-0645">Protease</keyword>
<dbReference type="PRINTS" id="PR00723">
    <property type="entry name" value="SUBTILISIN"/>
</dbReference>
<dbReference type="PANTHER" id="PTHR42884">
    <property type="entry name" value="PROPROTEIN CONVERTASE SUBTILISIN/KEXIN-RELATED"/>
    <property type="match status" value="1"/>
</dbReference>
<organism evidence="7 9">
    <name type="scientific">Bacillus clarus</name>
    <dbReference type="NCBI Taxonomy" id="2338372"/>
    <lineage>
        <taxon>Bacteria</taxon>
        <taxon>Bacillati</taxon>
        <taxon>Bacillota</taxon>
        <taxon>Bacilli</taxon>
        <taxon>Bacillales</taxon>
        <taxon>Bacillaceae</taxon>
        <taxon>Bacillus</taxon>
        <taxon>Bacillus cereus group</taxon>
    </lineage>
</organism>
<feature type="active site" description="Charge relay system" evidence="4 5">
    <location>
        <position position="479"/>
    </location>
</feature>
<feature type="domain" description="Peptidase S8/S53" evidence="6">
    <location>
        <begin position="209"/>
        <end position="515"/>
    </location>
</feature>
<dbReference type="GO" id="GO:0016485">
    <property type="term" value="P:protein processing"/>
    <property type="evidence" value="ECO:0007669"/>
    <property type="project" value="TreeGrafter"/>
</dbReference>
<dbReference type="EMBL" id="JMQC01000008">
    <property type="protein sequence ID" value="KFN02977.1"/>
    <property type="molecule type" value="Genomic_DNA"/>
</dbReference>
<keyword evidence="10" id="KW-1185">Reference proteome</keyword>
<evidence type="ECO:0000256" key="3">
    <source>
        <dbReference type="ARBA" id="ARBA00022825"/>
    </source>
</evidence>
<dbReference type="RefSeq" id="WP_042984065.1">
    <property type="nucleotide sequence ID" value="NZ_JMQC01000008.1"/>
</dbReference>
<feature type="active site" description="Charge relay system" evidence="4 5">
    <location>
        <position position="217"/>
    </location>
</feature>
<dbReference type="InterPro" id="IPR015500">
    <property type="entry name" value="Peptidase_S8_subtilisin-rel"/>
</dbReference>
<evidence type="ECO:0000313" key="8">
    <source>
        <dbReference type="EMBL" id="RFT66359.1"/>
    </source>
</evidence>
<sequence>MVQELYTYRAEKKVILQKQENQFVIRTNPDNLKKVDTLLDVEQVSPASFRITTDESNLDHLMNIAREMAPAHHAYYRIETNDEFLITDRIFVKFRKVISEEETTLFTSRYKLLLLEKYDDYNYLFQLTNATDMNPIKLIVKLMEEETIVESADHDLNHQMHTYDLEIPRDEAYSKQWHLHTHFRNTEYDSRSSTRCEDAWKLLGHFGSEDIVIGITDDGCKIDHPDFNSSNKFAGYGYFKDERLFTNSDSDFQKQQMYIKCKNHGTSCAGIVAAEVDAQFTVGAAPGCRLLPIKWESKEEGLFISDSKLMTVLNYIADKIDILSNSWGRSPERTWPTQVLDKITELATTGGRRRKGIIFLWAAGNENCPIEHNALVEVPYTDGWENGSWIGVKKAKNFHHSLVGIPGVIFIGALSSTAQRSHYSNYGSGLSISAPSSNLHEYFRMPVKGIPITTATGSIPVLHGACIPENVTSRFGGTSSATPLVAGIAALTISANPQLSALEVVSILKSTASKNLNFEGYPKTPPSPFDRDISWDISPIPPFDKGTFIDIGSNDGTWSPWFGYGRVDALDAVKAALKRRQEPII</sequence>